<comment type="caution">
    <text evidence="2">The sequence shown here is derived from an EMBL/GenBank/DDBJ whole genome shotgun (WGS) entry which is preliminary data.</text>
</comment>
<keyword evidence="3" id="KW-1185">Reference proteome</keyword>
<reference evidence="2" key="1">
    <citation type="submission" date="2023-04" db="EMBL/GenBank/DDBJ databases">
        <title>Ambrosiozyma monospora NBRC 1965.</title>
        <authorList>
            <person name="Ichikawa N."/>
            <person name="Sato H."/>
            <person name="Tonouchi N."/>
        </authorList>
    </citation>
    <scope>NUCLEOTIDE SEQUENCE</scope>
    <source>
        <strain evidence="2">NBRC 1965</strain>
    </source>
</reference>
<dbReference type="InterPro" id="IPR051207">
    <property type="entry name" value="ComplexI_NDUFA9_subunit"/>
</dbReference>
<dbReference type="PANTHER" id="PTHR12126:SF11">
    <property type="entry name" value="NADH DEHYDROGENASE [UBIQUINONE] 1 ALPHA SUBCOMPLEX SUBUNIT 9, MITOCHONDRIAL"/>
    <property type="match status" value="1"/>
</dbReference>
<dbReference type="SUPFAM" id="SSF51735">
    <property type="entry name" value="NAD(P)-binding Rossmann-fold domains"/>
    <property type="match status" value="1"/>
</dbReference>
<sequence>MLSASKRSTKSLVSCLVQTRSVHRFPLSSDIHILKNGETRITSGPGGRHSKTGFTATVFGGTGFLGKLLVSKLGKHGTTTVVPYRNEYVKRQLKVNGDLGVINFQEFDIRNLESIENSLKCSDIVFNLLGSEQNTKNFSMADANIEGSRRIAEAAKKYGVPRFIQVSSYNADPKSKSVFFATKGIAEEVVRDIIPDSTIVRPAPMYYRNSPFLNELFTLTKPGGNILLRQSVYPTHALQVAQALEKIGYDDSTAGKTYELYGPEKYSKAELREMLKYITHIGMYGFFPAAIGYNFPLPEVGAKLWCWINEKFNSSQLALTTDSYTRSKIDQVVDQSALTYKDLGMVPDELADYLYKYAKPHIVASSQAQNRTVYGREEIDKLREFVHTPKNSLDLLNMKG</sequence>
<feature type="domain" description="NAD-dependent epimerase/dehydratase" evidence="1">
    <location>
        <begin position="57"/>
        <end position="171"/>
    </location>
</feature>
<dbReference type="Proteomes" id="UP001165063">
    <property type="component" value="Unassembled WGS sequence"/>
</dbReference>
<dbReference type="EMBL" id="BSXU01000219">
    <property type="protein sequence ID" value="GMG19843.1"/>
    <property type="molecule type" value="Genomic_DNA"/>
</dbReference>
<dbReference type="InterPro" id="IPR036291">
    <property type="entry name" value="NAD(P)-bd_dom_sf"/>
</dbReference>
<dbReference type="InterPro" id="IPR001509">
    <property type="entry name" value="Epimerase_deHydtase"/>
</dbReference>
<protein>
    <submittedName>
        <fullName evidence="2">Unnamed protein product</fullName>
    </submittedName>
</protein>
<dbReference type="GO" id="GO:0044877">
    <property type="term" value="F:protein-containing complex binding"/>
    <property type="evidence" value="ECO:0007669"/>
    <property type="project" value="TreeGrafter"/>
</dbReference>
<evidence type="ECO:0000313" key="2">
    <source>
        <dbReference type="EMBL" id="GMG19843.1"/>
    </source>
</evidence>
<evidence type="ECO:0000259" key="1">
    <source>
        <dbReference type="Pfam" id="PF01370"/>
    </source>
</evidence>
<organism evidence="2 3">
    <name type="scientific">Ambrosiozyma monospora</name>
    <name type="common">Yeast</name>
    <name type="synonym">Endomycopsis monosporus</name>
    <dbReference type="NCBI Taxonomy" id="43982"/>
    <lineage>
        <taxon>Eukaryota</taxon>
        <taxon>Fungi</taxon>
        <taxon>Dikarya</taxon>
        <taxon>Ascomycota</taxon>
        <taxon>Saccharomycotina</taxon>
        <taxon>Pichiomycetes</taxon>
        <taxon>Pichiales</taxon>
        <taxon>Pichiaceae</taxon>
        <taxon>Ambrosiozyma</taxon>
    </lineage>
</organism>
<dbReference type="Gene3D" id="3.40.50.720">
    <property type="entry name" value="NAD(P)-binding Rossmann-like Domain"/>
    <property type="match status" value="1"/>
</dbReference>
<dbReference type="Pfam" id="PF01370">
    <property type="entry name" value="Epimerase"/>
    <property type="match status" value="1"/>
</dbReference>
<dbReference type="OrthoDB" id="275457at2759"/>
<dbReference type="CDD" id="cd05271">
    <property type="entry name" value="NDUFA9_like_SDR_a"/>
    <property type="match status" value="1"/>
</dbReference>
<dbReference type="GO" id="GO:0005739">
    <property type="term" value="C:mitochondrion"/>
    <property type="evidence" value="ECO:0007669"/>
    <property type="project" value="TreeGrafter"/>
</dbReference>
<name>A0A9W6YRV7_AMBMO</name>
<evidence type="ECO:0000313" key="3">
    <source>
        <dbReference type="Proteomes" id="UP001165063"/>
    </source>
</evidence>
<proteinExistence type="predicted"/>
<dbReference type="PANTHER" id="PTHR12126">
    <property type="entry name" value="NADH-UBIQUINONE OXIDOREDUCTASE 39 KDA SUBUNIT-RELATED"/>
    <property type="match status" value="1"/>
</dbReference>
<accession>A0A9W6YRV7</accession>
<gene>
    <name evidence="2" type="ORF">Amon01_000078400</name>
</gene>
<dbReference type="AlphaFoldDB" id="A0A9W6YRV7"/>